<dbReference type="Pfam" id="PF00149">
    <property type="entry name" value="Metallophos"/>
    <property type="match status" value="1"/>
</dbReference>
<dbReference type="GO" id="GO:0016787">
    <property type="term" value="F:hydrolase activity"/>
    <property type="evidence" value="ECO:0007669"/>
    <property type="project" value="UniProtKB-KW"/>
</dbReference>
<dbReference type="STRING" id="502025.Hoch_4283"/>
<accession>D0LM74</accession>
<dbReference type="eggNOG" id="COG1409">
    <property type="taxonomic scope" value="Bacteria"/>
</dbReference>
<dbReference type="KEGG" id="hoh:Hoch_4283"/>
<organism evidence="7 8">
    <name type="scientific">Haliangium ochraceum (strain DSM 14365 / JCM 11303 / SMP-2)</name>
    <dbReference type="NCBI Taxonomy" id="502025"/>
    <lineage>
        <taxon>Bacteria</taxon>
        <taxon>Pseudomonadati</taxon>
        <taxon>Myxococcota</taxon>
        <taxon>Polyangia</taxon>
        <taxon>Haliangiales</taxon>
        <taxon>Kofleriaceae</taxon>
        <taxon>Haliangium</taxon>
    </lineage>
</organism>
<name>D0LM74_HALO1</name>
<dbReference type="InterPro" id="IPR029052">
    <property type="entry name" value="Metallo-depent_PP-like"/>
</dbReference>
<dbReference type="Proteomes" id="UP000001880">
    <property type="component" value="Chromosome"/>
</dbReference>
<dbReference type="PANTHER" id="PTHR42988:SF2">
    <property type="entry name" value="CYCLIC NUCLEOTIDE PHOSPHODIESTERASE CBUA0032-RELATED"/>
    <property type="match status" value="1"/>
</dbReference>
<keyword evidence="8" id="KW-1185">Reference proteome</keyword>
<feature type="domain" description="Calcineurin-like phosphoesterase" evidence="6">
    <location>
        <begin position="6"/>
        <end position="268"/>
    </location>
</feature>
<reference evidence="7 8" key="1">
    <citation type="journal article" date="2010" name="Stand. Genomic Sci.">
        <title>Complete genome sequence of Haliangium ochraceum type strain (SMP-2).</title>
        <authorList>
            <consortium name="US DOE Joint Genome Institute (JGI-PGF)"/>
            <person name="Ivanova N."/>
            <person name="Daum C."/>
            <person name="Lang E."/>
            <person name="Abt B."/>
            <person name="Kopitz M."/>
            <person name="Saunders E."/>
            <person name="Lapidus A."/>
            <person name="Lucas S."/>
            <person name="Glavina Del Rio T."/>
            <person name="Nolan M."/>
            <person name="Tice H."/>
            <person name="Copeland A."/>
            <person name="Cheng J.F."/>
            <person name="Chen F."/>
            <person name="Bruce D."/>
            <person name="Goodwin L."/>
            <person name="Pitluck S."/>
            <person name="Mavromatis K."/>
            <person name="Pati A."/>
            <person name="Mikhailova N."/>
            <person name="Chen A."/>
            <person name="Palaniappan K."/>
            <person name="Land M."/>
            <person name="Hauser L."/>
            <person name="Chang Y.J."/>
            <person name="Jeffries C.D."/>
            <person name="Detter J.C."/>
            <person name="Brettin T."/>
            <person name="Rohde M."/>
            <person name="Goker M."/>
            <person name="Bristow J."/>
            <person name="Markowitz V."/>
            <person name="Eisen J.A."/>
            <person name="Hugenholtz P."/>
            <person name="Kyrpides N.C."/>
            <person name="Klenk H.P."/>
        </authorList>
    </citation>
    <scope>NUCLEOTIDE SEQUENCE [LARGE SCALE GENOMIC DNA]</scope>
    <source>
        <strain evidence="8">DSM 14365 / CIP 107738 / JCM 11303 / AJ 13395 / SMP-2</strain>
    </source>
</reference>
<keyword evidence="2" id="KW-0378">Hydrolase</keyword>
<proteinExistence type="inferred from homology"/>
<dbReference type="RefSeq" id="WP_012829378.1">
    <property type="nucleotide sequence ID" value="NC_013440.1"/>
</dbReference>
<evidence type="ECO:0000256" key="3">
    <source>
        <dbReference type="ARBA" id="ARBA00023004"/>
    </source>
</evidence>
<keyword evidence="1" id="KW-0479">Metal-binding</keyword>
<sequence length="463" mass="49970">MGLGWLRVLHLSDLHARGEREGKRAWKRTRVLGDAWRRNLDALVEDGRGVDLVAFTGDVADWGRAEEYRAATPFVAATLEHLGLPLARLFPVPGNHDVERAVAADVWSAVRGAMDAATAGAVSEWLTGAAPAPTGFQEPWADALLARQQGFWDWVAGDLGRPELLPARSPHGRLGYRASVTLPELDTPVHVIGLDSAWLAGDDADAGNLRLTEDQLGLLALSAAGEPLPGFRLALMHHPLADLADARAARMLLADAVDLVLRGHQHEPLALSQHEPGRTVRELAAGSLYEGALSHNHPNGVHVIDVQLDERGGPVHYDLRFRTWSPAGHWYDDGALYREARGGRLRWSVTDSGCGRGEPADAGVHVEGGGRVSENRARPTAARAGVDVPPSAASLRQRLEAEFLAGELEMLIAEAFPEVAGGLDGMAAPVHPLPYRIFQAVEYCKRRGWLPRLHDAIAAHRGG</sequence>
<evidence type="ECO:0000256" key="5">
    <source>
        <dbReference type="SAM" id="MobiDB-lite"/>
    </source>
</evidence>
<dbReference type="OrthoDB" id="651281at2"/>
<keyword evidence="3" id="KW-0408">Iron</keyword>
<dbReference type="EMBL" id="CP001804">
    <property type="protein sequence ID" value="ACY16780.1"/>
    <property type="molecule type" value="Genomic_DNA"/>
</dbReference>
<dbReference type="Gene3D" id="3.60.21.10">
    <property type="match status" value="1"/>
</dbReference>
<feature type="region of interest" description="Disordered" evidence="5">
    <location>
        <begin position="356"/>
        <end position="380"/>
    </location>
</feature>
<evidence type="ECO:0000256" key="1">
    <source>
        <dbReference type="ARBA" id="ARBA00022723"/>
    </source>
</evidence>
<evidence type="ECO:0000259" key="6">
    <source>
        <dbReference type="Pfam" id="PF00149"/>
    </source>
</evidence>
<dbReference type="InterPro" id="IPR004843">
    <property type="entry name" value="Calcineurin-like_PHP"/>
</dbReference>
<dbReference type="GO" id="GO:0046872">
    <property type="term" value="F:metal ion binding"/>
    <property type="evidence" value="ECO:0007669"/>
    <property type="project" value="UniProtKB-KW"/>
</dbReference>
<evidence type="ECO:0000313" key="8">
    <source>
        <dbReference type="Proteomes" id="UP000001880"/>
    </source>
</evidence>
<dbReference type="AlphaFoldDB" id="D0LM74"/>
<protein>
    <submittedName>
        <fullName evidence="7">Metallophosphoesterase</fullName>
    </submittedName>
</protein>
<evidence type="ECO:0000313" key="7">
    <source>
        <dbReference type="EMBL" id="ACY16780.1"/>
    </source>
</evidence>
<dbReference type="SUPFAM" id="SSF56300">
    <property type="entry name" value="Metallo-dependent phosphatases"/>
    <property type="match status" value="1"/>
</dbReference>
<evidence type="ECO:0000256" key="4">
    <source>
        <dbReference type="ARBA" id="ARBA00025742"/>
    </source>
</evidence>
<gene>
    <name evidence="7" type="ordered locus">Hoch_4283</name>
</gene>
<comment type="similarity">
    <text evidence="4">Belongs to the cyclic nucleotide phosphodiesterase class-III family.</text>
</comment>
<dbReference type="HOGENOM" id="CLU_590206_0_0_7"/>
<dbReference type="PANTHER" id="PTHR42988">
    <property type="entry name" value="PHOSPHOHYDROLASE"/>
    <property type="match status" value="1"/>
</dbReference>
<evidence type="ECO:0000256" key="2">
    <source>
        <dbReference type="ARBA" id="ARBA00022801"/>
    </source>
</evidence>
<dbReference type="InterPro" id="IPR050884">
    <property type="entry name" value="CNP_phosphodiesterase-III"/>
</dbReference>